<gene>
    <name evidence="3" type="ORF">ALSL_0217</name>
</gene>
<evidence type="ECO:0000313" key="3">
    <source>
        <dbReference type="EMBL" id="BBD78889.1"/>
    </source>
</evidence>
<feature type="signal peptide" evidence="1">
    <location>
        <begin position="1"/>
        <end position="23"/>
    </location>
</feature>
<dbReference type="Pfam" id="PF03886">
    <property type="entry name" value="ABC_trans_aux"/>
    <property type="match status" value="1"/>
</dbReference>
<keyword evidence="4" id="KW-1185">Reference proteome</keyword>
<dbReference type="Gene3D" id="3.40.50.10610">
    <property type="entry name" value="ABC-type transport auxiliary lipoprotein component"/>
    <property type="match status" value="1"/>
</dbReference>
<dbReference type="AlphaFoldDB" id="A0A2Z6E2T1"/>
<organism evidence="3 4">
    <name type="scientific">Aerosticca soli</name>
    <dbReference type="NCBI Taxonomy" id="2010829"/>
    <lineage>
        <taxon>Bacteria</taxon>
        <taxon>Pseudomonadati</taxon>
        <taxon>Pseudomonadota</taxon>
        <taxon>Gammaproteobacteria</taxon>
        <taxon>Lysobacterales</taxon>
        <taxon>Rhodanobacteraceae</taxon>
        <taxon>Aerosticca</taxon>
    </lineage>
</organism>
<dbReference type="RefSeq" id="WP_126535829.1">
    <property type="nucleotide sequence ID" value="NZ_AP018560.1"/>
</dbReference>
<accession>A0A2Z6E2T1</accession>
<name>A0A2Z6E2T1_9GAMM</name>
<dbReference type="KEGG" id="rbd:ALSL_0217"/>
<dbReference type="InterPro" id="IPR005586">
    <property type="entry name" value="ABC_trans_aux"/>
</dbReference>
<reference evidence="4" key="2">
    <citation type="submission" date="2018-06" db="EMBL/GenBank/DDBJ databases">
        <title>Genome sequence of Rhodanobacteraceae bacterium strain Dysh456.</title>
        <authorList>
            <person name="Fukui M."/>
        </authorList>
    </citation>
    <scope>NUCLEOTIDE SEQUENCE [LARGE SCALE GENOMIC DNA]</scope>
    <source>
        <strain evidence="4">Dysh456</strain>
    </source>
</reference>
<protein>
    <submittedName>
        <fullName evidence="3">Membrane lipoprotein lipid attachment site containing protein USSDB6D</fullName>
    </submittedName>
</protein>
<keyword evidence="3" id="KW-0449">Lipoprotein</keyword>
<sequence length="209" mass="22516">MSALPRHAVLALALLLGACSVLPRPETPTVYRLPGGPTRTATAAAPVAWSLQVDTPQAGSSLDGARIVVLPTAEELNVYRGARWNERMPVLLRDRLFDAFQADGRIRALSLDENALQADYVLTGNLRAFQAEYEQGRPVAVIRYDAQLIRPGAQRILAMRRFESRVPAQGKEVPQVVAAFGAAADALAAQVLPWTFSAVQTAGSGERSD</sequence>
<reference evidence="4" key="1">
    <citation type="submission" date="2018-04" db="EMBL/GenBank/DDBJ databases">
        <authorList>
            <person name="Watanabe M."/>
            <person name="Kojima H."/>
        </authorList>
    </citation>
    <scope>NUCLEOTIDE SEQUENCE [LARGE SCALE GENOMIC DNA]</scope>
    <source>
        <strain evidence="4">Dysh456</strain>
    </source>
</reference>
<dbReference type="PROSITE" id="PS51257">
    <property type="entry name" value="PROKAR_LIPOPROTEIN"/>
    <property type="match status" value="1"/>
</dbReference>
<dbReference type="SUPFAM" id="SSF159594">
    <property type="entry name" value="XCC0632-like"/>
    <property type="match status" value="1"/>
</dbReference>
<feature type="domain" description="ABC-type transport auxiliary lipoprotein component" evidence="2">
    <location>
        <begin position="31"/>
        <end position="191"/>
    </location>
</feature>
<dbReference type="EMBL" id="AP018560">
    <property type="protein sequence ID" value="BBD78889.1"/>
    <property type="molecule type" value="Genomic_DNA"/>
</dbReference>
<keyword evidence="1" id="KW-0732">Signal</keyword>
<proteinExistence type="predicted"/>
<evidence type="ECO:0000259" key="2">
    <source>
        <dbReference type="Pfam" id="PF03886"/>
    </source>
</evidence>
<dbReference type="Proteomes" id="UP000270530">
    <property type="component" value="Chromosome"/>
</dbReference>
<evidence type="ECO:0000256" key="1">
    <source>
        <dbReference type="SAM" id="SignalP"/>
    </source>
</evidence>
<feature type="chain" id="PRO_5016425644" evidence="1">
    <location>
        <begin position="24"/>
        <end position="209"/>
    </location>
</feature>
<dbReference type="OrthoDB" id="5795476at2"/>
<evidence type="ECO:0000313" key="4">
    <source>
        <dbReference type="Proteomes" id="UP000270530"/>
    </source>
</evidence>